<dbReference type="STRING" id="1573173.A0A167BD99"/>
<dbReference type="GO" id="GO:0008168">
    <property type="term" value="F:methyltransferase activity"/>
    <property type="evidence" value="ECO:0007669"/>
    <property type="project" value="UniProtKB-KW"/>
</dbReference>
<dbReference type="CDD" id="cd02440">
    <property type="entry name" value="AdoMet_MTases"/>
    <property type="match status" value="1"/>
</dbReference>
<reference evidence="2 3" key="1">
    <citation type="submission" date="2015-06" db="EMBL/GenBank/DDBJ databases">
        <title>Survival trade-offs in plant roots during colonization by closely related pathogenic and mutualistic fungi.</title>
        <authorList>
            <person name="Hacquard S."/>
            <person name="Kracher B."/>
            <person name="Hiruma K."/>
            <person name="Weinman A."/>
            <person name="Muench P."/>
            <person name="Garrido Oter R."/>
            <person name="Ver Loren van Themaat E."/>
            <person name="Dallerey J.-F."/>
            <person name="Damm U."/>
            <person name="Henrissat B."/>
            <person name="Lespinet O."/>
            <person name="Thon M."/>
            <person name="Kemen E."/>
            <person name="McHardy A.C."/>
            <person name="Schulze-Lefert P."/>
            <person name="O'Connell R.J."/>
        </authorList>
    </citation>
    <scope>NUCLEOTIDE SEQUENCE [LARGE SCALE GENOMIC DNA]</scope>
    <source>
        <strain evidence="2 3">MAFF 238704</strain>
    </source>
</reference>
<keyword evidence="2" id="KW-0489">Methyltransferase</keyword>
<accession>A0A167BD99</accession>
<dbReference type="Pfam" id="PF13489">
    <property type="entry name" value="Methyltransf_23"/>
    <property type="match status" value="1"/>
</dbReference>
<comment type="similarity">
    <text evidence="1">Belongs to the methyltransferase superfamily. LaeA methyltransferase family.</text>
</comment>
<dbReference type="Proteomes" id="UP000076584">
    <property type="component" value="Unassembled WGS sequence"/>
</dbReference>
<protein>
    <submittedName>
        <fullName evidence="2">Tam domain methyltransferase protein</fullName>
    </submittedName>
</protein>
<dbReference type="GO" id="GO:0032259">
    <property type="term" value="P:methylation"/>
    <property type="evidence" value="ECO:0007669"/>
    <property type="project" value="UniProtKB-KW"/>
</dbReference>
<dbReference type="InterPro" id="IPR029063">
    <property type="entry name" value="SAM-dependent_MTases_sf"/>
</dbReference>
<organism evidence="2 3">
    <name type="scientific">Colletotrichum incanum</name>
    <name type="common">Soybean anthracnose fungus</name>
    <dbReference type="NCBI Taxonomy" id="1573173"/>
    <lineage>
        <taxon>Eukaryota</taxon>
        <taxon>Fungi</taxon>
        <taxon>Dikarya</taxon>
        <taxon>Ascomycota</taxon>
        <taxon>Pezizomycotina</taxon>
        <taxon>Sordariomycetes</taxon>
        <taxon>Hypocreomycetidae</taxon>
        <taxon>Glomerellales</taxon>
        <taxon>Glomerellaceae</taxon>
        <taxon>Colletotrichum</taxon>
        <taxon>Colletotrichum spaethianum species complex</taxon>
    </lineage>
</organism>
<evidence type="ECO:0000256" key="1">
    <source>
        <dbReference type="ARBA" id="ARBA00038158"/>
    </source>
</evidence>
<dbReference type="Gene3D" id="3.40.50.150">
    <property type="entry name" value="Vaccinia Virus protein VP39"/>
    <property type="match status" value="1"/>
</dbReference>
<gene>
    <name evidence="2" type="ORF">CI238_13446</name>
</gene>
<proteinExistence type="inferred from homology"/>
<keyword evidence="3" id="KW-1185">Reference proteome</keyword>
<dbReference type="PANTHER" id="PTHR43591:SF24">
    <property type="entry name" value="2-METHOXY-6-POLYPRENYL-1,4-BENZOQUINOL METHYLASE, MITOCHONDRIAL"/>
    <property type="match status" value="1"/>
</dbReference>
<dbReference type="SUPFAM" id="SSF53335">
    <property type="entry name" value="S-adenosyl-L-methionine-dependent methyltransferases"/>
    <property type="match status" value="1"/>
</dbReference>
<evidence type="ECO:0000313" key="2">
    <source>
        <dbReference type="EMBL" id="KZL81180.1"/>
    </source>
</evidence>
<comment type="caution">
    <text evidence="2">The sequence shown here is derived from an EMBL/GenBank/DDBJ whole genome shotgun (WGS) entry which is preliminary data.</text>
</comment>
<dbReference type="EMBL" id="LFIW01001735">
    <property type="protein sequence ID" value="KZL81180.1"/>
    <property type="molecule type" value="Genomic_DNA"/>
</dbReference>
<evidence type="ECO:0000313" key="3">
    <source>
        <dbReference type="Proteomes" id="UP000076584"/>
    </source>
</evidence>
<keyword evidence="2" id="KW-0808">Transferase</keyword>
<dbReference type="PANTHER" id="PTHR43591">
    <property type="entry name" value="METHYLTRANSFERASE"/>
    <property type="match status" value="1"/>
</dbReference>
<sequence>MTVLARDGKHYEHDLPSNSRVLDIGTGTGIWAYQVADARLIRRGRKIQENGGEVYGYPASELQPQVVDPENLCFLLKGENNIWDQEEKFDLIHTRVLPGDVRDWRGFYEKAHTHLNPGGFLEIEALNLELLCDFAKPTLAPNLLLNHLETPSTDIGNQHLSFERTEELLMEAGFINIQKRIIKLPIFPWNEANLHLWNLGRFCTLSLQFLLKTGNYAPPDVNRRPKTLEGIYDPESRAYCTL</sequence>
<name>A0A167BD99_COLIC</name>
<dbReference type="AlphaFoldDB" id="A0A167BD99"/>